<evidence type="ECO:0000313" key="8">
    <source>
        <dbReference type="EMBL" id="CUN84624.1"/>
    </source>
</evidence>
<dbReference type="Pfam" id="PF00746">
    <property type="entry name" value="Gram_pos_anchor"/>
    <property type="match status" value="1"/>
</dbReference>
<dbReference type="Gene3D" id="2.60.40.10">
    <property type="entry name" value="Immunoglobulins"/>
    <property type="match status" value="2"/>
</dbReference>
<feature type="chain" id="PRO_5039113145" evidence="6">
    <location>
        <begin position="27"/>
        <end position="507"/>
    </location>
</feature>
<gene>
    <name evidence="8" type="ORF">ERS852450_00720</name>
</gene>
<keyword evidence="5" id="KW-0472">Membrane</keyword>
<keyword evidence="1" id="KW-0134">Cell wall</keyword>
<organism evidence="8 9">
    <name type="scientific">Anaerobutyricum hallii</name>
    <dbReference type="NCBI Taxonomy" id="39488"/>
    <lineage>
        <taxon>Bacteria</taxon>
        <taxon>Bacillati</taxon>
        <taxon>Bacillota</taxon>
        <taxon>Clostridia</taxon>
        <taxon>Lachnospirales</taxon>
        <taxon>Lachnospiraceae</taxon>
        <taxon>Anaerobutyricum</taxon>
    </lineage>
</organism>
<dbReference type="RefSeq" id="WP_055298094.1">
    <property type="nucleotide sequence ID" value="NZ_BLYK01000036.1"/>
</dbReference>
<dbReference type="PROSITE" id="PS50847">
    <property type="entry name" value="GRAM_POS_ANCHORING"/>
    <property type="match status" value="1"/>
</dbReference>
<dbReference type="InterPro" id="IPR041033">
    <property type="entry name" value="SpaA_PFL_dom_1"/>
</dbReference>
<evidence type="ECO:0000256" key="6">
    <source>
        <dbReference type="SAM" id="SignalP"/>
    </source>
</evidence>
<dbReference type="NCBIfam" id="TIGR04226">
    <property type="entry name" value="RrgB_K2N_iso_D2"/>
    <property type="match status" value="1"/>
</dbReference>
<dbReference type="EMBL" id="CYZL01000005">
    <property type="protein sequence ID" value="CUN84624.1"/>
    <property type="molecule type" value="Genomic_DNA"/>
</dbReference>
<dbReference type="SUPFAM" id="SSF49478">
    <property type="entry name" value="Cna protein B-type domain"/>
    <property type="match status" value="1"/>
</dbReference>
<evidence type="ECO:0000259" key="7">
    <source>
        <dbReference type="PROSITE" id="PS50847"/>
    </source>
</evidence>
<sequence>MKKLWKKLLAVTTAVMMAITLLPAMANANATDGKGSVTIIKNGEKSDEFLAGAKFSFYKIASITNSEGKDWKYTVEEAYREQLGDNGIAKNLNNLPSSAWEAEIDVLAAINATAIKESKASAEKTGSTGATELPLGVYLVKETTTPAGYVASKPFIVSVPSTDNYDTAGKEGTEFIYDITAKPKNSKMSVDKTIVNEDKTAYIGGFVEYKVETQIPKYGTEYTNPVFNIYDKMSNGLSFVNDAAHKLKVFVGGTEIVEGENTYTLATNRLSDEKTFEIQFAKAFLENKENKGKKVEVTYYAQVNKNAVYINENSANITYQNKPGETTDATPSEKNVYTYGIDLTKKGDKSADADGLDGAEFTLAAANGEMISILVNGTKVDVNGNSKGGFQTTTVDNKKGKLVFKGLKAGTYTLTETKSPSGYSLAKNPITIVITANADGSFASATVNENTVTNDVKDGIVPVGLQNKSGFSLPATGGMGTYLFTIGGLVIMAGAALLLIASRKRRA</sequence>
<name>A0A174A818_9FIRM</name>
<dbReference type="InterPro" id="IPR013783">
    <property type="entry name" value="Ig-like_fold"/>
</dbReference>
<dbReference type="AlphaFoldDB" id="A0A174A818"/>
<feature type="domain" description="Gram-positive cocci surface proteins LPxTG" evidence="7">
    <location>
        <begin position="473"/>
        <end position="507"/>
    </location>
</feature>
<reference evidence="8 9" key="1">
    <citation type="submission" date="2015-09" db="EMBL/GenBank/DDBJ databases">
        <authorList>
            <consortium name="Pathogen Informatics"/>
        </authorList>
    </citation>
    <scope>NUCLEOTIDE SEQUENCE [LARGE SCALE GENOMIC DNA]</scope>
    <source>
        <strain evidence="8 9">2789STDY5834835</strain>
    </source>
</reference>
<dbReference type="Pfam" id="PF16569">
    <property type="entry name" value="GramPos_pilinBB"/>
    <property type="match status" value="1"/>
</dbReference>
<dbReference type="Pfam" id="PF17802">
    <property type="entry name" value="SpaA"/>
    <property type="match status" value="2"/>
</dbReference>
<dbReference type="InterPro" id="IPR026466">
    <property type="entry name" value="Fim_isopep_form_D2_dom"/>
</dbReference>
<evidence type="ECO:0000256" key="2">
    <source>
        <dbReference type="ARBA" id="ARBA00022525"/>
    </source>
</evidence>
<keyword evidence="5" id="KW-1133">Transmembrane helix</keyword>
<keyword evidence="5" id="KW-0812">Transmembrane</keyword>
<dbReference type="NCBIfam" id="TIGR01167">
    <property type="entry name" value="LPXTG_anchor"/>
    <property type="match status" value="1"/>
</dbReference>
<dbReference type="Proteomes" id="UP000095679">
    <property type="component" value="Unassembled WGS sequence"/>
</dbReference>
<feature type="signal peptide" evidence="6">
    <location>
        <begin position="1"/>
        <end position="26"/>
    </location>
</feature>
<dbReference type="InterPro" id="IPR048052">
    <property type="entry name" value="FM1-like"/>
</dbReference>
<keyword evidence="4" id="KW-0572">Peptidoglycan-anchor</keyword>
<evidence type="ECO:0000256" key="5">
    <source>
        <dbReference type="SAM" id="Phobius"/>
    </source>
</evidence>
<keyword evidence="2" id="KW-0964">Secreted</keyword>
<dbReference type="NCBIfam" id="NF033902">
    <property type="entry name" value="iso_D2_wall_anc"/>
    <property type="match status" value="1"/>
</dbReference>
<evidence type="ECO:0000256" key="3">
    <source>
        <dbReference type="ARBA" id="ARBA00022729"/>
    </source>
</evidence>
<dbReference type="InterPro" id="IPR032334">
    <property type="entry name" value="GramPos_pilinBB"/>
</dbReference>
<keyword evidence="3 6" id="KW-0732">Signal</keyword>
<protein>
    <submittedName>
        <fullName evidence="8">Fimbrial subunit type 1</fullName>
    </submittedName>
</protein>
<evidence type="ECO:0000256" key="1">
    <source>
        <dbReference type="ARBA" id="ARBA00022512"/>
    </source>
</evidence>
<proteinExistence type="predicted"/>
<accession>A0A174A818</accession>
<dbReference type="Gene3D" id="2.60.40.740">
    <property type="match status" value="1"/>
</dbReference>
<feature type="transmembrane region" description="Helical" evidence="5">
    <location>
        <begin position="482"/>
        <end position="501"/>
    </location>
</feature>
<evidence type="ECO:0000313" key="9">
    <source>
        <dbReference type="Proteomes" id="UP000095679"/>
    </source>
</evidence>
<evidence type="ECO:0000256" key="4">
    <source>
        <dbReference type="ARBA" id="ARBA00023088"/>
    </source>
</evidence>
<dbReference type="InterPro" id="IPR019931">
    <property type="entry name" value="LPXTG_anchor"/>
</dbReference>